<comment type="caution">
    <text evidence="1">The sequence shown here is derived from an EMBL/GenBank/DDBJ whole genome shotgun (WGS) entry which is preliminary data.</text>
</comment>
<evidence type="ECO:0000313" key="2">
    <source>
        <dbReference type="Proteomes" id="UP000018949"/>
    </source>
</evidence>
<sequence>MTDFNVLYNPPRPQIISIFGKTLSEISDMLGRTRESIRKKIKRLTDNNIF</sequence>
<accession>W4RL50</accession>
<protein>
    <submittedName>
        <fullName evidence="1">Uncharacterized protein</fullName>
    </submittedName>
</protein>
<name>W4RL50_9BACI</name>
<organism evidence="1 2">
    <name type="scientific">Mesobacillus boroniphilus JCM 21738</name>
    <dbReference type="NCBI Taxonomy" id="1294265"/>
    <lineage>
        <taxon>Bacteria</taxon>
        <taxon>Bacillati</taxon>
        <taxon>Bacillota</taxon>
        <taxon>Bacilli</taxon>
        <taxon>Bacillales</taxon>
        <taxon>Bacillaceae</taxon>
        <taxon>Mesobacillus</taxon>
    </lineage>
</organism>
<dbReference type="Proteomes" id="UP000018949">
    <property type="component" value="Unassembled WGS sequence"/>
</dbReference>
<dbReference type="AlphaFoldDB" id="W4RL50"/>
<evidence type="ECO:0000313" key="1">
    <source>
        <dbReference type="EMBL" id="GAE44867.1"/>
    </source>
</evidence>
<reference evidence="1 2" key="1">
    <citation type="submission" date="2013-12" db="EMBL/GenBank/DDBJ databases">
        <title>NBRP : Genome information of microbial organism related human and environment.</title>
        <authorList>
            <person name="Hattori M."/>
            <person name="Oshima K."/>
            <person name="Inaba H."/>
            <person name="Suda W."/>
            <person name="Sakamoto M."/>
            <person name="Iino T."/>
            <person name="Kitahara M."/>
            <person name="Oshida Y."/>
            <person name="Iida T."/>
            <person name="Kudo T."/>
            <person name="Itoh T."/>
            <person name="Ahmed I."/>
            <person name="Ohkuma M."/>
        </authorList>
    </citation>
    <scope>NUCLEOTIDE SEQUENCE [LARGE SCALE GENOMIC DNA]</scope>
    <source>
        <strain evidence="1 2">JCM 21738</strain>
    </source>
</reference>
<gene>
    <name evidence="1" type="ORF">JCM21738_1617</name>
</gene>
<dbReference type="RefSeq" id="WP_156315503.1">
    <property type="nucleotide sequence ID" value="NZ_BAUW01000013.1"/>
</dbReference>
<proteinExistence type="predicted"/>
<dbReference type="EMBL" id="BAUW01000013">
    <property type="protein sequence ID" value="GAE44867.1"/>
    <property type="molecule type" value="Genomic_DNA"/>
</dbReference>
<keyword evidence="2" id="KW-1185">Reference proteome</keyword>